<evidence type="ECO:0000313" key="1">
    <source>
        <dbReference type="EMBL" id="KAJ8875663.1"/>
    </source>
</evidence>
<dbReference type="EMBL" id="JARBHB010000009">
    <property type="protein sequence ID" value="KAJ8875663.1"/>
    <property type="molecule type" value="Genomic_DNA"/>
</dbReference>
<dbReference type="Gene3D" id="1.10.340.70">
    <property type="match status" value="1"/>
</dbReference>
<keyword evidence="2" id="KW-1185">Reference proteome</keyword>
<dbReference type="Proteomes" id="UP001159363">
    <property type="component" value="Chromosome 8"/>
</dbReference>
<sequence>MYKDAEGAVERKEMPVVEREELEDGSEECCIMIRTMPEMFTDFRDWQRDDKECDEIKDMIAMGKTSRYHLDEEMIYFVDKYNNKKFFVPKKARGLVLKYFHCSTMGAHVGRDKTKALIKI</sequence>
<comment type="caution">
    <text evidence="1">The sequence shown here is derived from an EMBL/GenBank/DDBJ whole genome shotgun (WGS) entry which is preliminary data.</text>
</comment>
<reference evidence="1 2" key="1">
    <citation type="submission" date="2023-02" db="EMBL/GenBank/DDBJ databases">
        <title>LHISI_Scaffold_Assembly.</title>
        <authorList>
            <person name="Stuart O.P."/>
            <person name="Cleave R."/>
            <person name="Magrath M.J.L."/>
            <person name="Mikheyev A.S."/>
        </authorList>
    </citation>
    <scope>NUCLEOTIDE SEQUENCE [LARGE SCALE GENOMIC DNA]</scope>
    <source>
        <strain evidence="1">Daus_M_001</strain>
        <tissue evidence="1">Leg muscle</tissue>
    </source>
</reference>
<name>A0ABQ9GUH9_9NEOP</name>
<evidence type="ECO:0000313" key="2">
    <source>
        <dbReference type="Proteomes" id="UP001159363"/>
    </source>
</evidence>
<protein>
    <recommendedName>
        <fullName evidence="3">Integrase zinc-binding domain-containing protein</fullName>
    </recommendedName>
</protein>
<accession>A0ABQ9GUH9</accession>
<organism evidence="1 2">
    <name type="scientific">Dryococelus australis</name>
    <dbReference type="NCBI Taxonomy" id="614101"/>
    <lineage>
        <taxon>Eukaryota</taxon>
        <taxon>Metazoa</taxon>
        <taxon>Ecdysozoa</taxon>
        <taxon>Arthropoda</taxon>
        <taxon>Hexapoda</taxon>
        <taxon>Insecta</taxon>
        <taxon>Pterygota</taxon>
        <taxon>Neoptera</taxon>
        <taxon>Polyneoptera</taxon>
        <taxon>Phasmatodea</taxon>
        <taxon>Verophasmatodea</taxon>
        <taxon>Anareolatae</taxon>
        <taxon>Phasmatidae</taxon>
        <taxon>Eurycanthinae</taxon>
        <taxon>Dryococelus</taxon>
    </lineage>
</organism>
<gene>
    <name evidence="1" type="ORF">PR048_023561</name>
</gene>
<proteinExistence type="predicted"/>
<evidence type="ECO:0008006" key="3">
    <source>
        <dbReference type="Google" id="ProtNLM"/>
    </source>
</evidence>